<dbReference type="EMBL" id="MU860016">
    <property type="protein sequence ID" value="KAK4241822.1"/>
    <property type="molecule type" value="Genomic_DNA"/>
</dbReference>
<name>A0AAN7CIP7_9PEZI</name>
<organism evidence="2 3">
    <name type="scientific">Achaetomium macrosporum</name>
    <dbReference type="NCBI Taxonomy" id="79813"/>
    <lineage>
        <taxon>Eukaryota</taxon>
        <taxon>Fungi</taxon>
        <taxon>Dikarya</taxon>
        <taxon>Ascomycota</taxon>
        <taxon>Pezizomycotina</taxon>
        <taxon>Sordariomycetes</taxon>
        <taxon>Sordariomycetidae</taxon>
        <taxon>Sordariales</taxon>
        <taxon>Chaetomiaceae</taxon>
        <taxon>Achaetomium</taxon>
    </lineage>
</organism>
<keyword evidence="3" id="KW-1185">Reference proteome</keyword>
<feature type="compositionally biased region" description="Basic residues" evidence="1">
    <location>
        <begin position="85"/>
        <end position="95"/>
    </location>
</feature>
<comment type="caution">
    <text evidence="2">The sequence shown here is derived from an EMBL/GenBank/DDBJ whole genome shotgun (WGS) entry which is preliminary data.</text>
</comment>
<dbReference type="Proteomes" id="UP001303760">
    <property type="component" value="Unassembled WGS sequence"/>
</dbReference>
<accession>A0AAN7CIP7</accession>
<proteinExistence type="predicted"/>
<protein>
    <submittedName>
        <fullName evidence="2">Uncharacterized protein</fullName>
    </submittedName>
</protein>
<reference evidence="2" key="2">
    <citation type="submission" date="2023-05" db="EMBL/GenBank/DDBJ databases">
        <authorList>
            <consortium name="Lawrence Berkeley National Laboratory"/>
            <person name="Steindorff A."/>
            <person name="Hensen N."/>
            <person name="Bonometti L."/>
            <person name="Westerberg I."/>
            <person name="Brannstrom I.O."/>
            <person name="Guillou S."/>
            <person name="Cros-Aarteil S."/>
            <person name="Calhoun S."/>
            <person name="Haridas S."/>
            <person name="Kuo A."/>
            <person name="Mondo S."/>
            <person name="Pangilinan J."/>
            <person name="Riley R."/>
            <person name="Labutti K."/>
            <person name="Andreopoulos B."/>
            <person name="Lipzen A."/>
            <person name="Chen C."/>
            <person name="Yanf M."/>
            <person name="Daum C."/>
            <person name="Ng V."/>
            <person name="Clum A."/>
            <person name="Ohm R."/>
            <person name="Martin F."/>
            <person name="Silar P."/>
            <person name="Natvig D."/>
            <person name="Lalanne C."/>
            <person name="Gautier V."/>
            <person name="Ament-Velasquez S.L."/>
            <person name="Kruys A."/>
            <person name="Hutchinson M.I."/>
            <person name="Powell A.J."/>
            <person name="Barry K."/>
            <person name="Miller A.N."/>
            <person name="Grigoriev I.V."/>
            <person name="Debuchy R."/>
            <person name="Gladieux P."/>
            <person name="Thoren M.H."/>
            <person name="Johannesson H."/>
        </authorList>
    </citation>
    <scope>NUCLEOTIDE SEQUENCE</scope>
    <source>
        <strain evidence="2">CBS 532.94</strain>
    </source>
</reference>
<evidence type="ECO:0000256" key="1">
    <source>
        <dbReference type="SAM" id="MobiDB-lite"/>
    </source>
</evidence>
<evidence type="ECO:0000313" key="2">
    <source>
        <dbReference type="EMBL" id="KAK4241822.1"/>
    </source>
</evidence>
<gene>
    <name evidence="2" type="ORF">C8A03DRAFT_11972</name>
</gene>
<dbReference type="AlphaFoldDB" id="A0AAN7CIP7"/>
<feature type="region of interest" description="Disordered" evidence="1">
    <location>
        <begin position="126"/>
        <end position="178"/>
    </location>
</feature>
<sequence length="317" mass="33939">MNPSHDRRPALATSFSTPNIFCRPFVPPPAPVVYVNGWNGVGKETVSECLTLLLGKDKSLLIDVRSVGWDSFEDRCRGSTNRTHTPQHKQQHKHQHEYNSLLTPEHPRYLSFDIDYGVNNSIFSSSSSSASSPSCTRQQSTSPSCTSRPTSASSDSTSLTTNSTISPLPTPTKSSENLTRLLSHPSNRARIAVLPACAPDTPGGRATLRTFEAAASRAGRLFVPVALTCAPGEHARRIGTGPGMGLGMGLGWAKGQGLAMPMSKGLTVDITCVTPFEAALQIVEFVRGLQAEWDAELCTRGEGTESAPADSLECERG</sequence>
<evidence type="ECO:0000313" key="3">
    <source>
        <dbReference type="Proteomes" id="UP001303760"/>
    </source>
</evidence>
<reference evidence="2" key="1">
    <citation type="journal article" date="2023" name="Mol. Phylogenet. Evol.">
        <title>Genome-scale phylogeny and comparative genomics of the fungal order Sordariales.</title>
        <authorList>
            <person name="Hensen N."/>
            <person name="Bonometti L."/>
            <person name="Westerberg I."/>
            <person name="Brannstrom I.O."/>
            <person name="Guillou S."/>
            <person name="Cros-Aarteil S."/>
            <person name="Calhoun S."/>
            <person name="Haridas S."/>
            <person name="Kuo A."/>
            <person name="Mondo S."/>
            <person name="Pangilinan J."/>
            <person name="Riley R."/>
            <person name="LaButti K."/>
            <person name="Andreopoulos B."/>
            <person name="Lipzen A."/>
            <person name="Chen C."/>
            <person name="Yan M."/>
            <person name="Daum C."/>
            <person name="Ng V."/>
            <person name="Clum A."/>
            <person name="Steindorff A."/>
            <person name="Ohm R.A."/>
            <person name="Martin F."/>
            <person name="Silar P."/>
            <person name="Natvig D.O."/>
            <person name="Lalanne C."/>
            <person name="Gautier V."/>
            <person name="Ament-Velasquez S.L."/>
            <person name="Kruys A."/>
            <person name="Hutchinson M.I."/>
            <person name="Powell A.J."/>
            <person name="Barry K."/>
            <person name="Miller A.N."/>
            <person name="Grigoriev I.V."/>
            <person name="Debuchy R."/>
            <person name="Gladieux P."/>
            <person name="Hiltunen Thoren M."/>
            <person name="Johannesson H."/>
        </authorList>
    </citation>
    <scope>NUCLEOTIDE SEQUENCE</scope>
    <source>
        <strain evidence="2">CBS 532.94</strain>
    </source>
</reference>
<feature type="region of interest" description="Disordered" evidence="1">
    <location>
        <begin position="75"/>
        <end position="97"/>
    </location>
</feature>
<feature type="compositionally biased region" description="Low complexity" evidence="1">
    <location>
        <begin position="126"/>
        <end position="167"/>
    </location>
</feature>